<dbReference type="OrthoDB" id="9786494at2"/>
<reference evidence="2" key="1">
    <citation type="journal article" date="2014" name="Int. J. Syst. Evol. Microbiol.">
        <title>Complete genome sequence of Corynebacterium casei LMG S-19264T (=DSM 44701T), isolated from a smear-ripened cheese.</title>
        <authorList>
            <consortium name="US DOE Joint Genome Institute (JGI-PGF)"/>
            <person name="Walter F."/>
            <person name="Albersmeier A."/>
            <person name="Kalinowski J."/>
            <person name="Ruckert C."/>
        </authorList>
    </citation>
    <scope>NUCLEOTIDE SEQUENCE</scope>
    <source>
        <strain evidence="2">CGMCC 1.12426</strain>
    </source>
</reference>
<protein>
    <submittedName>
        <fullName evidence="2">FAD-dependent oxidoreductase</fullName>
    </submittedName>
</protein>
<dbReference type="Pfam" id="PF05430">
    <property type="entry name" value="Methyltransf_30"/>
    <property type="match status" value="1"/>
</dbReference>
<dbReference type="EMBL" id="BMFA01000006">
    <property type="protein sequence ID" value="GGB50022.1"/>
    <property type="molecule type" value="Genomic_DNA"/>
</dbReference>
<evidence type="ECO:0000313" key="3">
    <source>
        <dbReference type="Proteomes" id="UP000605148"/>
    </source>
</evidence>
<dbReference type="Proteomes" id="UP000605148">
    <property type="component" value="Unassembled WGS sequence"/>
</dbReference>
<dbReference type="PANTHER" id="PTHR39963:SF1">
    <property type="entry name" value="MNMC-LIKE METHYLTRANSFERASE DOMAIN-CONTAINING PROTEIN"/>
    <property type="match status" value="1"/>
</dbReference>
<dbReference type="InterPro" id="IPR047785">
    <property type="entry name" value="tRNA_MNMC2"/>
</dbReference>
<gene>
    <name evidence="2" type="ORF">GCM10011316_22670</name>
</gene>
<keyword evidence="3" id="KW-1185">Reference proteome</keyword>
<dbReference type="Gene3D" id="3.40.50.150">
    <property type="entry name" value="Vaccinia Virus protein VP39"/>
    <property type="match status" value="1"/>
</dbReference>
<evidence type="ECO:0000259" key="1">
    <source>
        <dbReference type="Pfam" id="PF05430"/>
    </source>
</evidence>
<accession>A0A916TJW5</accession>
<name>A0A916TJW5_9HYPH</name>
<feature type="domain" description="MnmC-like methyltransferase" evidence="1">
    <location>
        <begin position="111"/>
        <end position="245"/>
    </location>
</feature>
<dbReference type="NCBIfam" id="NF033855">
    <property type="entry name" value="tRNA_MNMC2"/>
    <property type="match status" value="1"/>
</dbReference>
<dbReference type="PANTHER" id="PTHR39963">
    <property type="entry name" value="SLL0983 PROTEIN"/>
    <property type="match status" value="1"/>
</dbReference>
<evidence type="ECO:0000313" key="2">
    <source>
        <dbReference type="EMBL" id="GGB50022.1"/>
    </source>
</evidence>
<dbReference type="RefSeq" id="WP_150496253.1">
    <property type="nucleotide sequence ID" value="NZ_BMFA01000006.1"/>
</dbReference>
<proteinExistence type="predicted"/>
<sequence length="257" mass="27574">MQQDTPDLEWLDGDVPRARQFADTYFSKAGGLAETRHVFLRGNRLPGRWVGLDTFTIGEFGFGTGLNFLATLEALSAMDPAPHVTFLSFELHPLSRNQLERALAAFPELASLTGPLLDRWRPAPGWQILSFDGADLVLGIGDARQMIAQVEPHAAAGRARVEAVAGKVVVAPVDAWFLDGFSPARNPELWQEDLLKSAAGLTAPGGTLATYTSAGWVRRNLIAAGFSIAKAKGFAGKREMVEGVLPGPADTSLIPGR</sequence>
<dbReference type="InterPro" id="IPR029063">
    <property type="entry name" value="SAM-dependent_MTases_sf"/>
</dbReference>
<reference evidence="2" key="2">
    <citation type="submission" date="2020-09" db="EMBL/GenBank/DDBJ databases">
        <authorList>
            <person name="Sun Q."/>
            <person name="Zhou Y."/>
        </authorList>
    </citation>
    <scope>NUCLEOTIDE SEQUENCE</scope>
    <source>
        <strain evidence="2">CGMCC 1.12426</strain>
    </source>
</reference>
<dbReference type="SUPFAM" id="SSF53335">
    <property type="entry name" value="S-adenosyl-L-methionine-dependent methyltransferases"/>
    <property type="match status" value="1"/>
</dbReference>
<organism evidence="2 3">
    <name type="scientific">Roseibium aquae</name>
    <dbReference type="NCBI Taxonomy" id="1323746"/>
    <lineage>
        <taxon>Bacteria</taxon>
        <taxon>Pseudomonadati</taxon>
        <taxon>Pseudomonadota</taxon>
        <taxon>Alphaproteobacteria</taxon>
        <taxon>Hyphomicrobiales</taxon>
        <taxon>Stappiaceae</taxon>
        <taxon>Roseibium</taxon>
    </lineage>
</organism>
<dbReference type="GO" id="GO:0016645">
    <property type="term" value="F:oxidoreductase activity, acting on the CH-NH group of donors"/>
    <property type="evidence" value="ECO:0007669"/>
    <property type="project" value="InterPro"/>
</dbReference>
<dbReference type="AlphaFoldDB" id="A0A916TJW5"/>
<dbReference type="GO" id="GO:0004808">
    <property type="term" value="F:tRNA (5-methylaminomethyl-2-thiouridylate)(34)-methyltransferase activity"/>
    <property type="evidence" value="ECO:0007669"/>
    <property type="project" value="InterPro"/>
</dbReference>
<dbReference type="InterPro" id="IPR008471">
    <property type="entry name" value="MnmC-like_methylTransf"/>
</dbReference>
<comment type="caution">
    <text evidence="2">The sequence shown here is derived from an EMBL/GenBank/DDBJ whole genome shotgun (WGS) entry which is preliminary data.</text>
</comment>